<sequence length="232" mass="25575">MIIPLVPRSGSTPRNRIRMGRSKRIDIRQEVVPIQPTREVTTRTGTSTREREGEDGGRQTTRTGLVAVAEGTTSQGLRTSINTERQSTLKDIVGITPAAQAGGSSSSFSAQSTIYVNSFPPNFPVDTPEPIRSHGGSRGYLFLENQQVLDSMLIFFVIFGTSLLLTITCIKCNSLFTSDRRGKVDNVIMEDMKWAEGREVVERRIIWETESIRSKKGGRRSALGLGSSGLRK</sequence>
<evidence type="ECO:0000313" key="3">
    <source>
        <dbReference type="EMBL" id="OCF23435.1"/>
    </source>
</evidence>
<feature type="compositionally biased region" description="Basic and acidic residues" evidence="1">
    <location>
        <begin position="48"/>
        <end position="57"/>
    </location>
</feature>
<feature type="compositionally biased region" description="Low complexity" evidence="1">
    <location>
        <begin position="38"/>
        <end position="47"/>
    </location>
</feature>
<keyword evidence="2" id="KW-1133">Transmembrane helix</keyword>
<keyword evidence="5" id="KW-1185">Reference proteome</keyword>
<reference evidence="3" key="3">
    <citation type="submission" date="2014-01" db="EMBL/GenBank/DDBJ databases">
        <title>Evolution of pathogenesis and genome organization in the Tremellales.</title>
        <authorList>
            <person name="Cuomo C."/>
            <person name="Litvintseva A."/>
            <person name="Heitman J."/>
            <person name="Chen Y."/>
            <person name="Sun S."/>
            <person name="Springer D."/>
            <person name="Dromer F."/>
            <person name="Young S."/>
            <person name="Zeng Q."/>
            <person name="Chapman S."/>
            <person name="Gujja S."/>
            <person name="Saif S."/>
            <person name="Birren B."/>
        </authorList>
    </citation>
    <scope>NUCLEOTIDE SEQUENCE</scope>
    <source>
        <strain evidence="3">CBS 10118</strain>
    </source>
</reference>
<dbReference type="KEGG" id="kbi:30210816"/>
<accession>A0A1B9FXE4</accession>
<organism evidence="3">
    <name type="scientific">Kwoniella bestiolae CBS 10118</name>
    <dbReference type="NCBI Taxonomy" id="1296100"/>
    <lineage>
        <taxon>Eukaryota</taxon>
        <taxon>Fungi</taxon>
        <taxon>Dikarya</taxon>
        <taxon>Basidiomycota</taxon>
        <taxon>Agaricomycotina</taxon>
        <taxon>Tremellomycetes</taxon>
        <taxon>Tremellales</taxon>
        <taxon>Cryptococcaceae</taxon>
        <taxon>Kwoniella</taxon>
    </lineage>
</organism>
<dbReference type="Proteomes" id="UP000092730">
    <property type="component" value="Chromosome 6"/>
</dbReference>
<evidence type="ECO:0000256" key="2">
    <source>
        <dbReference type="SAM" id="Phobius"/>
    </source>
</evidence>
<dbReference type="GeneID" id="30210816"/>
<dbReference type="OrthoDB" id="2576298at2759"/>
<reference evidence="4" key="2">
    <citation type="submission" date="2013-07" db="EMBL/GenBank/DDBJ databases">
        <authorList>
            <consortium name="The Broad Institute Genome Sequencing Platform"/>
            <person name="Cuomo C."/>
            <person name="Litvintseva A."/>
            <person name="Chen Y."/>
            <person name="Heitman J."/>
            <person name="Sun S."/>
            <person name="Springer D."/>
            <person name="Dromer F."/>
            <person name="Young S.K."/>
            <person name="Zeng Q."/>
            <person name="Gargeya S."/>
            <person name="Fitzgerald M."/>
            <person name="Abouelleil A."/>
            <person name="Alvarado L."/>
            <person name="Berlin A.M."/>
            <person name="Chapman S.B."/>
            <person name="Dewar J."/>
            <person name="Goldberg J."/>
            <person name="Griggs A."/>
            <person name="Gujja S."/>
            <person name="Hansen M."/>
            <person name="Howarth C."/>
            <person name="Imamovic A."/>
            <person name="Larimer J."/>
            <person name="McCowan C."/>
            <person name="Murphy C."/>
            <person name="Pearson M."/>
            <person name="Priest M."/>
            <person name="Roberts A."/>
            <person name="Saif S."/>
            <person name="Shea T."/>
            <person name="Sykes S."/>
            <person name="Wortman J."/>
            <person name="Nusbaum C."/>
            <person name="Birren B."/>
        </authorList>
    </citation>
    <scope>NUCLEOTIDE SEQUENCE</scope>
    <source>
        <strain evidence="4">CBS 10118</strain>
    </source>
</reference>
<keyword evidence="2" id="KW-0472">Membrane</keyword>
<evidence type="ECO:0000256" key="1">
    <source>
        <dbReference type="SAM" id="MobiDB-lite"/>
    </source>
</evidence>
<dbReference type="RefSeq" id="XP_019044505.1">
    <property type="nucleotide sequence ID" value="XM_019193028.1"/>
</dbReference>
<keyword evidence="2" id="KW-0812">Transmembrane</keyword>
<dbReference type="VEuPathDB" id="FungiDB:I302_06417"/>
<reference evidence="4" key="4">
    <citation type="submission" date="2024-02" db="EMBL/GenBank/DDBJ databases">
        <title>Comparative genomics of Cryptococcus and Kwoniella reveals pathogenesis evolution and contrasting modes of karyotype evolution via chromosome fusion or intercentromeric recombination.</title>
        <authorList>
            <person name="Coelho M.A."/>
            <person name="David-Palma M."/>
            <person name="Shea T."/>
            <person name="Bowers K."/>
            <person name="McGinley-Smith S."/>
            <person name="Mohammad A.W."/>
            <person name="Gnirke A."/>
            <person name="Yurkov A.M."/>
            <person name="Nowrousian M."/>
            <person name="Sun S."/>
            <person name="Cuomo C.A."/>
            <person name="Heitman J."/>
        </authorList>
    </citation>
    <scope>NUCLEOTIDE SEQUENCE</scope>
    <source>
        <strain evidence="4">CBS 10118</strain>
    </source>
</reference>
<evidence type="ECO:0000313" key="4">
    <source>
        <dbReference type="EMBL" id="WVW85805.1"/>
    </source>
</evidence>
<protein>
    <submittedName>
        <fullName evidence="3">Uncharacterized protein</fullName>
    </submittedName>
</protein>
<feature type="transmembrane region" description="Helical" evidence="2">
    <location>
        <begin position="152"/>
        <end position="173"/>
    </location>
</feature>
<reference evidence="3" key="1">
    <citation type="submission" date="2013-07" db="EMBL/GenBank/DDBJ databases">
        <title>The Genome Sequence of Cryptococcus bestiolae CBS10118.</title>
        <authorList>
            <consortium name="The Broad Institute Genome Sequencing Platform"/>
            <person name="Cuomo C."/>
            <person name="Litvintseva A."/>
            <person name="Chen Y."/>
            <person name="Heitman J."/>
            <person name="Sun S."/>
            <person name="Springer D."/>
            <person name="Dromer F."/>
            <person name="Young S.K."/>
            <person name="Zeng Q."/>
            <person name="Gargeya S."/>
            <person name="Fitzgerald M."/>
            <person name="Abouelleil A."/>
            <person name="Alvarado L."/>
            <person name="Berlin A.M."/>
            <person name="Chapman S.B."/>
            <person name="Dewar J."/>
            <person name="Goldberg J."/>
            <person name="Griggs A."/>
            <person name="Gujja S."/>
            <person name="Hansen M."/>
            <person name="Howarth C."/>
            <person name="Imamovic A."/>
            <person name="Larimer J."/>
            <person name="McCowan C."/>
            <person name="Murphy C."/>
            <person name="Pearson M."/>
            <person name="Priest M."/>
            <person name="Roberts A."/>
            <person name="Saif S."/>
            <person name="Shea T."/>
            <person name="Sykes S."/>
            <person name="Wortman J."/>
            <person name="Nusbaum C."/>
            <person name="Birren B."/>
        </authorList>
    </citation>
    <scope>NUCLEOTIDE SEQUENCE [LARGE SCALE GENOMIC DNA]</scope>
    <source>
        <strain evidence="3">CBS 10118</strain>
    </source>
</reference>
<name>A0A1B9FXE4_9TREE</name>
<proteinExistence type="predicted"/>
<feature type="region of interest" description="Disordered" evidence="1">
    <location>
        <begin position="38"/>
        <end position="59"/>
    </location>
</feature>
<dbReference type="AlphaFoldDB" id="A0A1B9FXE4"/>
<dbReference type="EMBL" id="CP144546">
    <property type="protein sequence ID" value="WVW85805.1"/>
    <property type="molecule type" value="Genomic_DNA"/>
</dbReference>
<gene>
    <name evidence="3" type="ORF">I302_06417</name>
    <name evidence="4" type="ORF">I302_107843</name>
</gene>
<evidence type="ECO:0000313" key="5">
    <source>
        <dbReference type="Proteomes" id="UP000092730"/>
    </source>
</evidence>
<dbReference type="EMBL" id="KI894023">
    <property type="protein sequence ID" value="OCF23435.1"/>
    <property type="molecule type" value="Genomic_DNA"/>
</dbReference>